<dbReference type="PANTHER" id="PTHR21529">
    <property type="entry name" value="MAMMARY TURMOR VIRUS RECEPTOR HOMOLOG 1, 2 MTVR1, 2"/>
    <property type="match status" value="1"/>
</dbReference>
<sequence>MSPPTDSLHRRYSSIPKGLPNLEWFRPELLKHLDDEGVDVALESIQQFVQPDTLSFVLEVALELQGCTELLLSSLSQDRFTFVLNWVDDVFPDDLDSYSPNSIYSRLLSAVSVSLLFLQPPNEDDLLRDLNASHQYVVLSNSVLQVLVTIIQSPPPEVDGGSSDEEAFPMMKRKKTSQKARKYARRGRQMTKPVDSTPFQALHLEVPTSHDEAKEMALGILSKQKSILMSHLYLFRLESLSEILKRNYIPPAVVETVVEDNVALADRSDQDIEILEEAPAAYPQVQPMKAALYFDSVQGFGQWRILISGRADRNLREMRKKDTNLFHITLKKIKDLSNGHFSDDNHKRLTGTNISVPIYEAKMTRDSRLVYQVDCVLDFTSQVEFQAIKVFGIYTHAQLDKRLWDSMGHQLSRKGKEYQKRCTFRAEPIHKGDKVVPPASFPAAPPPDQRMIPDELPTVSDEVLGELHALLVLEKFVAFSQALLTSILADQEATHVFQVSPHEQEIIKHAHSCFVQGRSGTGKTTTMLFKMLGMENSWQQNRELRPNRPRQLFVTQSRMLADKVEEFFIKLLQSLVPASKTEGGISDLLERQKNKEEAGLVDQDEAVNWREDLPQRFSDLQDTHFPMFITFDKLSAMIEADMSHPPGIVTEDELGASQQAESSEYMLQRRKSFISFDVFREEYWAHFPQSLTKGIDASLVFSEFMGVIKGSEMTLESETHFLDYETYVNLSARTQATFASRRKDIYILFETYLKMKRNRREYDAADRTHAILRSMTQDGMKGQKIDFLYVDEVQDNLLIDAKLLRAICCNPDGQFWAGDTAQTISVGSSFRFDDLKAFLHRNEERIKQQFVQMAEPRQPRSFQLVTNFRSHGGIVSCAHSVIVLVTKFWPYAIDILPEEKGIIDGIKPVFFSGWDQDNVRYESFLFGTAGQHIEFGAQQCILVRNDAAREKLRKQVGNIGLIMTLYESKGLEFNDVLLYNFFEDSTVDVSQWRVVLNAVDRAQREKIPAPTFDESRHAGVCSELKFLYVAITRARKNLWIVDLSETAEPMRIYWSSDDLVQNCTPGTVVPQLAVSSSEEEWAKMARTLFSHKRYFQAMHSYERAKMPREKAIAHAYHLREQARGIPVRNRPGDDTRWNAYSKVAGAFMASAQEATILRERSEYYRIAAEAYLVLEDHAKAAYAFEQASKFTEAAQNYRLAEKFDETVSVIQNHGNAMDPSVVSQLTDVARYYYLQRGDLKKASGLFSGPEEELEFVRDCDLDIAEVNILVGGGRFREAADLHIRENRVLDAVDVLLRDKNSGEATYLATQKLLDALWDILSFGVAPDDMDGDALAKLRKIELLIGRLDLRSLDAKIQQEVGSLYPLSVLPLSHFQFQMFEAIRNVNTDRLMDLGKTFFLNGNKPAALLCLDHSFRNFDMQILQSYTDTQILTTASALHGYALLVQEAIILPEPWARRPIQKLFSFSIQPSDRICLPRGTFLHDCSQRSLRPLSSDNTDVEVRFFYDLYQSTLRERLKNLLEAYCDGCLQVRVYDPCEHSAAGRCDYTDCTRQHKFDRAWFDRRLGFHMYLVDFSILLHFLGGDFRYQRLWPERLYDVMNPIHLPFGSPTNIELHATRLTSRTFDSLKTHWIWPNLKNLEPYNSRFLSSLLRLVDLGSFIDNKALVDHVNRTSLVQQYRPPFLMRGERDGYVILELLGFLRADEKGSIHAGAAFIQYVLHQSRIPIPMLAPSRYILDKKIPVEVTMLCRFLELVVGSFVVAWSFKRSRSLHGITLPRSWILENVRKLHKVQNKDAHPHFAWTTAGLFRDLLESIYTGSADHLLHHNMPLNLRVRNFVLARLCRIICLLGFNLSSIPLRDLILDSITSLRKKDPTRMFSSLFFQYVIAPDWPRLALVVTSSIPQTQLDEMITLIDESKNPPRTFRGVQPIKFRDVDDIRRTLGLAAGPASMLNPAASPFVPSQARTQPSVEAPTEGANEDDDSIYEDSQEEDTDSPPKVVDVAAMIGSIGTKVTMISEEDLTEQHDAARTLQSYYRRLQTSRANQIANPGLGLPKTRKDRFEAFAQAQDSIEWPERSLYRPIFLGALPHLLVCLDYT</sequence>
<dbReference type="GO" id="GO:0004386">
    <property type="term" value="F:helicase activity"/>
    <property type="evidence" value="ECO:0007669"/>
    <property type="project" value="UniProtKB-UniRule"/>
</dbReference>
<dbReference type="InterPro" id="IPR014017">
    <property type="entry name" value="DNA_helicase_UvrD-like_C"/>
</dbReference>
<gene>
    <name evidence="8" type="ORF">EDB92DRAFT_2117026</name>
</gene>
<keyword evidence="2 5" id="KW-0378">Hydrolase</keyword>
<evidence type="ECO:0000256" key="5">
    <source>
        <dbReference type="PROSITE-ProRule" id="PRU00560"/>
    </source>
</evidence>
<dbReference type="InterPro" id="IPR039904">
    <property type="entry name" value="TRANK1"/>
</dbReference>
<organism evidence="8 9">
    <name type="scientific">Lactarius akahatsu</name>
    <dbReference type="NCBI Taxonomy" id="416441"/>
    <lineage>
        <taxon>Eukaryota</taxon>
        <taxon>Fungi</taxon>
        <taxon>Dikarya</taxon>
        <taxon>Basidiomycota</taxon>
        <taxon>Agaricomycotina</taxon>
        <taxon>Agaricomycetes</taxon>
        <taxon>Russulales</taxon>
        <taxon>Russulaceae</taxon>
        <taxon>Lactarius</taxon>
    </lineage>
</organism>
<accession>A0AAD4LCT6</accession>
<dbReference type="PROSITE" id="PS51198">
    <property type="entry name" value="UVRD_HELICASE_ATP_BIND"/>
    <property type="match status" value="1"/>
</dbReference>
<evidence type="ECO:0000313" key="9">
    <source>
        <dbReference type="Proteomes" id="UP001201163"/>
    </source>
</evidence>
<evidence type="ECO:0000313" key="8">
    <source>
        <dbReference type="EMBL" id="KAH8984683.1"/>
    </source>
</evidence>
<dbReference type="GO" id="GO:0005524">
    <property type="term" value="F:ATP binding"/>
    <property type="evidence" value="ECO:0007669"/>
    <property type="project" value="UniProtKB-UniRule"/>
</dbReference>
<keyword evidence="3 5" id="KW-0347">Helicase</keyword>
<reference evidence="8" key="1">
    <citation type="submission" date="2022-01" db="EMBL/GenBank/DDBJ databases">
        <title>Comparative genomics reveals a dynamic genome evolution in the ectomycorrhizal milk-cap (Lactarius) mushrooms.</title>
        <authorList>
            <consortium name="DOE Joint Genome Institute"/>
            <person name="Lebreton A."/>
            <person name="Tang N."/>
            <person name="Kuo A."/>
            <person name="LaButti K."/>
            <person name="Drula E."/>
            <person name="Barry K."/>
            <person name="Clum A."/>
            <person name="Lipzen A."/>
            <person name="Mousain D."/>
            <person name="Ng V."/>
            <person name="Wang R."/>
            <person name="Wang X."/>
            <person name="Dai Y."/>
            <person name="Henrissat B."/>
            <person name="Grigoriev I.V."/>
            <person name="Guerin-Laguette A."/>
            <person name="Yu F."/>
            <person name="Martin F.M."/>
        </authorList>
    </citation>
    <scope>NUCLEOTIDE SEQUENCE</scope>
    <source>
        <strain evidence="8">QP</strain>
    </source>
</reference>
<feature type="region of interest" description="Disordered" evidence="6">
    <location>
        <begin position="1951"/>
        <end position="1996"/>
    </location>
</feature>
<evidence type="ECO:0000256" key="1">
    <source>
        <dbReference type="ARBA" id="ARBA00022741"/>
    </source>
</evidence>
<dbReference type="GO" id="GO:0016787">
    <property type="term" value="F:hydrolase activity"/>
    <property type="evidence" value="ECO:0007669"/>
    <property type="project" value="UniProtKB-UniRule"/>
</dbReference>
<dbReference type="SUPFAM" id="SSF52540">
    <property type="entry name" value="P-loop containing nucleoside triphosphate hydrolases"/>
    <property type="match status" value="1"/>
</dbReference>
<evidence type="ECO:0000256" key="4">
    <source>
        <dbReference type="ARBA" id="ARBA00022840"/>
    </source>
</evidence>
<dbReference type="Pfam" id="PF13361">
    <property type="entry name" value="UvrD_C"/>
    <property type="match status" value="1"/>
</dbReference>
<dbReference type="InterPro" id="IPR027417">
    <property type="entry name" value="P-loop_NTPase"/>
</dbReference>
<name>A0AAD4LCT6_9AGAM</name>
<dbReference type="InterPro" id="IPR014016">
    <property type="entry name" value="UvrD-like_ATP-bd"/>
</dbReference>
<protein>
    <recommendedName>
        <fullName evidence="7">UvrD-like helicase ATP-binding domain-containing protein</fullName>
    </recommendedName>
</protein>
<evidence type="ECO:0000256" key="3">
    <source>
        <dbReference type="ARBA" id="ARBA00022806"/>
    </source>
</evidence>
<comment type="caution">
    <text evidence="8">The sequence shown here is derived from an EMBL/GenBank/DDBJ whole genome shotgun (WGS) entry which is preliminary data.</text>
</comment>
<evidence type="ECO:0000259" key="7">
    <source>
        <dbReference type="PROSITE" id="PS51198"/>
    </source>
</evidence>
<keyword evidence="9" id="KW-1185">Reference proteome</keyword>
<keyword evidence="1 5" id="KW-0547">Nucleotide-binding</keyword>
<evidence type="ECO:0000256" key="6">
    <source>
        <dbReference type="SAM" id="MobiDB-lite"/>
    </source>
</evidence>
<feature type="binding site" evidence="5">
    <location>
        <begin position="517"/>
        <end position="524"/>
    </location>
    <ligand>
        <name>ATP</name>
        <dbReference type="ChEBI" id="CHEBI:30616"/>
    </ligand>
</feature>
<dbReference type="EMBL" id="JAKELL010000073">
    <property type="protein sequence ID" value="KAH8984683.1"/>
    <property type="molecule type" value="Genomic_DNA"/>
</dbReference>
<dbReference type="PANTHER" id="PTHR21529:SF4">
    <property type="entry name" value="TPR AND ANKYRIN REPEAT-CONTAINING PROTEIN 1"/>
    <property type="match status" value="1"/>
</dbReference>
<feature type="domain" description="UvrD-like helicase ATP-binding" evidence="7">
    <location>
        <begin position="496"/>
        <end position="871"/>
    </location>
</feature>
<proteinExistence type="predicted"/>
<evidence type="ECO:0000256" key="2">
    <source>
        <dbReference type="ARBA" id="ARBA00022801"/>
    </source>
</evidence>
<dbReference type="Proteomes" id="UP001201163">
    <property type="component" value="Unassembled WGS sequence"/>
</dbReference>
<feature type="compositionally biased region" description="Acidic residues" evidence="6">
    <location>
        <begin position="1975"/>
        <end position="1992"/>
    </location>
</feature>
<dbReference type="Gene3D" id="3.40.50.300">
    <property type="entry name" value="P-loop containing nucleotide triphosphate hydrolases"/>
    <property type="match status" value="2"/>
</dbReference>
<keyword evidence="4 5" id="KW-0067">ATP-binding</keyword>